<dbReference type="AlphaFoldDB" id="X1BFV3"/>
<comment type="caution">
    <text evidence="1">The sequence shown here is derived from an EMBL/GenBank/DDBJ whole genome shotgun (WGS) entry which is preliminary data.</text>
</comment>
<protein>
    <recommendedName>
        <fullName evidence="2">SCP2 domain-containing protein</fullName>
    </recommendedName>
</protein>
<proteinExistence type="predicted"/>
<organism evidence="1">
    <name type="scientific">marine sediment metagenome</name>
    <dbReference type="NCBI Taxonomy" id="412755"/>
    <lineage>
        <taxon>unclassified sequences</taxon>
        <taxon>metagenomes</taxon>
        <taxon>ecological metagenomes</taxon>
    </lineage>
</organism>
<sequence length="79" mass="9260">MEESDKKNLFITFSGVINAIIEDKRKNPKNTKLLNSFEGVVNLGLQVEEDYYFWLNLIAKDGNYKIDRGRLENFDLELM</sequence>
<name>X1BFV3_9ZZZZ</name>
<evidence type="ECO:0000313" key="1">
    <source>
        <dbReference type="EMBL" id="GAG80082.1"/>
    </source>
</evidence>
<gene>
    <name evidence="1" type="ORF">S01H4_23720</name>
</gene>
<dbReference type="EMBL" id="BART01011047">
    <property type="protein sequence ID" value="GAG80082.1"/>
    <property type="molecule type" value="Genomic_DNA"/>
</dbReference>
<evidence type="ECO:0008006" key="2">
    <source>
        <dbReference type="Google" id="ProtNLM"/>
    </source>
</evidence>
<reference evidence="1" key="1">
    <citation type="journal article" date="2014" name="Front. Microbiol.">
        <title>High frequency of phylogenetically diverse reductive dehalogenase-homologous genes in deep subseafloor sedimentary metagenomes.</title>
        <authorList>
            <person name="Kawai M."/>
            <person name="Futagami T."/>
            <person name="Toyoda A."/>
            <person name="Takaki Y."/>
            <person name="Nishi S."/>
            <person name="Hori S."/>
            <person name="Arai W."/>
            <person name="Tsubouchi T."/>
            <person name="Morono Y."/>
            <person name="Uchiyama I."/>
            <person name="Ito T."/>
            <person name="Fujiyama A."/>
            <person name="Inagaki F."/>
            <person name="Takami H."/>
        </authorList>
    </citation>
    <scope>NUCLEOTIDE SEQUENCE</scope>
    <source>
        <strain evidence="1">Expedition CK06-06</strain>
    </source>
</reference>
<feature type="non-terminal residue" evidence="1">
    <location>
        <position position="79"/>
    </location>
</feature>
<accession>X1BFV3</accession>